<accession>A0AAJ6CMP3</accession>
<name>A0AAJ6CMP3_AERCA</name>
<proteinExistence type="predicted"/>
<evidence type="ECO:0000259" key="2">
    <source>
        <dbReference type="Pfam" id="PF19994"/>
    </source>
</evidence>
<gene>
    <name evidence="3" type="ORF">P5S46_17970</name>
</gene>
<feature type="region of interest" description="Disordered" evidence="1">
    <location>
        <begin position="191"/>
        <end position="214"/>
    </location>
</feature>
<dbReference type="RefSeq" id="WP_277856318.1">
    <property type="nucleotide sequence ID" value="NZ_CP120942.1"/>
</dbReference>
<dbReference type="AlphaFoldDB" id="A0AAJ6CMP3"/>
<reference evidence="3" key="1">
    <citation type="submission" date="2023-03" db="EMBL/GenBank/DDBJ databases">
        <title>Aeromonas caviae strain AC1520.</title>
        <authorList>
            <person name="Xie T."/>
            <person name="Zhang Q."/>
            <person name="Deng J."/>
            <person name="Li X."/>
        </authorList>
    </citation>
    <scope>NUCLEOTIDE SEQUENCE</scope>
    <source>
        <strain evidence="3">AC1520</strain>
    </source>
</reference>
<sequence length="439" mass="47396">MSNQVLLRFLQAGLLNLNGDDAKLAKLQEAAEDLAKILQKTPGKTASFALIAFDPQAPINDPVTAEVIAVLQNRWATYVNTFAGTPMMVIRAILLEAIVQASDDEKVGVAFVASARNVLPFMEAANEQAIWADVVAECEKRVDARAELEWATPESIKVPAMQPVTQSLIKLSTAPISIDHQDLETQLQAAAGPQTTSGPTNGNPYASPHSQNPQWATEFGTRAATAITTALETALEESGTESIDLSEPLIQLSQAVTKYVETTLKSVSAATSGLQRRTNLIWWKETLYSPSARVSYRGLPKPTAAALLAFDLYQQVPTFSPASVVAFLHEMVLSLPDIDPAQQLSIRDLFGVAVTSPELGHLRDIAAQMVPDNGGRGLVLGLLGLEDAHLSLNDESFRDRIGIPAATMLTLPEWAAWLFRELQAAEATQNLAKPKRRGS</sequence>
<dbReference type="Pfam" id="PF19994">
    <property type="entry name" value="GASH"/>
    <property type="match status" value="1"/>
</dbReference>
<evidence type="ECO:0000256" key="1">
    <source>
        <dbReference type="SAM" id="MobiDB-lite"/>
    </source>
</evidence>
<organism evidence="3 4">
    <name type="scientific">Aeromonas caviae</name>
    <name type="common">Aeromonas punctata</name>
    <dbReference type="NCBI Taxonomy" id="648"/>
    <lineage>
        <taxon>Bacteria</taxon>
        <taxon>Pseudomonadati</taxon>
        <taxon>Pseudomonadota</taxon>
        <taxon>Gammaproteobacteria</taxon>
        <taxon>Aeromonadales</taxon>
        <taxon>Aeromonadaceae</taxon>
        <taxon>Aeromonas</taxon>
    </lineage>
</organism>
<evidence type="ECO:0000313" key="4">
    <source>
        <dbReference type="Proteomes" id="UP001218423"/>
    </source>
</evidence>
<dbReference type="InterPro" id="IPR045523">
    <property type="entry name" value="GASH"/>
</dbReference>
<dbReference type="Proteomes" id="UP001218423">
    <property type="component" value="Chromosome"/>
</dbReference>
<protein>
    <submittedName>
        <fullName evidence="3">GTPase-associated system all-helical protein GASH</fullName>
    </submittedName>
</protein>
<feature type="domain" description="GTPase-associated system helical" evidence="2">
    <location>
        <begin position="8"/>
        <end position="426"/>
    </location>
</feature>
<evidence type="ECO:0000313" key="3">
    <source>
        <dbReference type="EMBL" id="WFF97506.1"/>
    </source>
</evidence>
<dbReference type="EMBL" id="CP120942">
    <property type="protein sequence ID" value="WFF97506.1"/>
    <property type="molecule type" value="Genomic_DNA"/>
</dbReference>